<dbReference type="EMBL" id="JAKKPZ010000354">
    <property type="protein sequence ID" value="KAI1696057.1"/>
    <property type="molecule type" value="Genomic_DNA"/>
</dbReference>
<gene>
    <name evidence="2" type="ORF">DdX_19256</name>
</gene>
<feature type="compositionally biased region" description="Basic and acidic residues" evidence="1">
    <location>
        <begin position="22"/>
        <end position="34"/>
    </location>
</feature>
<name>A0AAD4QXK0_9BILA</name>
<proteinExistence type="predicted"/>
<dbReference type="Proteomes" id="UP001201812">
    <property type="component" value="Unassembled WGS sequence"/>
</dbReference>
<feature type="region of interest" description="Disordered" evidence="1">
    <location>
        <begin position="9"/>
        <end position="40"/>
    </location>
</feature>
<evidence type="ECO:0000313" key="3">
    <source>
        <dbReference type="Proteomes" id="UP001201812"/>
    </source>
</evidence>
<sequence>MRRLLKQFKSARLGDKQTNSENEARETKAEKSQSNDKIPNIAAMDNGTMVESFKFLNYYQLAKSSLVSKRYWNLIRTHRHKLALLDVDEIYMVII</sequence>
<keyword evidence="3" id="KW-1185">Reference proteome</keyword>
<evidence type="ECO:0000256" key="1">
    <source>
        <dbReference type="SAM" id="MobiDB-lite"/>
    </source>
</evidence>
<dbReference type="AlphaFoldDB" id="A0AAD4QXK0"/>
<evidence type="ECO:0000313" key="2">
    <source>
        <dbReference type="EMBL" id="KAI1696057.1"/>
    </source>
</evidence>
<reference evidence="2" key="1">
    <citation type="submission" date="2022-01" db="EMBL/GenBank/DDBJ databases">
        <title>Genome Sequence Resource for Two Populations of Ditylenchus destructor, the Migratory Endoparasitic Phytonematode.</title>
        <authorList>
            <person name="Zhang H."/>
            <person name="Lin R."/>
            <person name="Xie B."/>
        </authorList>
    </citation>
    <scope>NUCLEOTIDE SEQUENCE</scope>
    <source>
        <strain evidence="2">BazhouSP</strain>
    </source>
</reference>
<accession>A0AAD4QXK0</accession>
<organism evidence="2 3">
    <name type="scientific">Ditylenchus destructor</name>
    <dbReference type="NCBI Taxonomy" id="166010"/>
    <lineage>
        <taxon>Eukaryota</taxon>
        <taxon>Metazoa</taxon>
        <taxon>Ecdysozoa</taxon>
        <taxon>Nematoda</taxon>
        <taxon>Chromadorea</taxon>
        <taxon>Rhabditida</taxon>
        <taxon>Tylenchina</taxon>
        <taxon>Tylenchomorpha</taxon>
        <taxon>Sphaerularioidea</taxon>
        <taxon>Anguinidae</taxon>
        <taxon>Anguininae</taxon>
        <taxon>Ditylenchus</taxon>
    </lineage>
</organism>
<protein>
    <submittedName>
        <fullName evidence="2">Uncharacterized protein</fullName>
    </submittedName>
</protein>
<comment type="caution">
    <text evidence="2">The sequence shown here is derived from an EMBL/GenBank/DDBJ whole genome shotgun (WGS) entry which is preliminary data.</text>
</comment>